<dbReference type="EMBL" id="JAUEDK010000027">
    <property type="protein sequence ID" value="MDN0076191.1"/>
    <property type="molecule type" value="Genomic_DNA"/>
</dbReference>
<keyword evidence="1" id="KW-1133">Transmembrane helix</keyword>
<evidence type="ECO:0000256" key="1">
    <source>
        <dbReference type="SAM" id="Phobius"/>
    </source>
</evidence>
<name>A0ABT7XQW6_9NEIS</name>
<organism evidence="2 3">
    <name type="scientific">Crenobacter oryzisoli</name>
    <dbReference type="NCBI Taxonomy" id="3056844"/>
    <lineage>
        <taxon>Bacteria</taxon>
        <taxon>Pseudomonadati</taxon>
        <taxon>Pseudomonadota</taxon>
        <taxon>Betaproteobacteria</taxon>
        <taxon>Neisseriales</taxon>
        <taxon>Neisseriaceae</taxon>
        <taxon>Crenobacter</taxon>
    </lineage>
</organism>
<comment type="caution">
    <text evidence="2">The sequence shown here is derived from an EMBL/GenBank/DDBJ whole genome shotgun (WGS) entry which is preliminary data.</text>
</comment>
<keyword evidence="1" id="KW-0812">Transmembrane</keyword>
<protein>
    <submittedName>
        <fullName evidence="2">Uncharacterized protein</fullName>
    </submittedName>
</protein>
<proteinExistence type="predicted"/>
<dbReference type="RefSeq" id="WP_289830855.1">
    <property type="nucleotide sequence ID" value="NZ_JAUEDK010000027.1"/>
</dbReference>
<keyword evidence="1" id="KW-0472">Membrane</keyword>
<evidence type="ECO:0000313" key="2">
    <source>
        <dbReference type="EMBL" id="MDN0076191.1"/>
    </source>
</evidence>
<reference evidence="2" key="1">
    <citation type="submission" date="2023-06" db="EMBL/GenBank/DDBJ databases">
        <authorList>
            <person name="Zhang S."/>
        </authorList>
    </citation>
    <scope>NUCLEOTIDE SEQUENCE</scope>
    <source>
        <strain evidence="2">SG2303</strain>
    </source>
</reference>
<dbReference type="Proteomes" id="UP001168540">
    <property type="component" value="Unassembled WGS sequence"/>
</dbReference>
<evidence type="ECO:0000313" key="3">
    <source>
        <dbReference type="Proteomes" id="UP001168540"/>
    </source>
</evidence>
<dbReference type="PROSITE" id="PS51257">
    <property type="entry name" value="PROKAR_LIPOPROTEIN"/>
    <property type="match status" value="1"/>
</dbReference>
<keyword evidence="3" id="KW-1185">Reference proteome</keyword>
<feature type="transmembrane region" description="Helical" evidence="1">
    <location>
        <begin position="12"/>
        <end position="30"/>
    </location>
</feature>
<sequence length="145" mass="15728">MLTAITKTQTSVWYFILAGGLSCFSCLSTAGEMNLKQLLADRQVDEKLMEAARGGMEINGLNVDIGLQRTVMINGAVQSVSQLQWNSNNQAAAFSNLNPIVISNTINGQMVQVQTAINANVTNLAMYRQLLSNQAITQALIRGLH</sequence>
<gene>
    <name evidence="2" type="ORF">QU481_14995</name>
</gene>
<accession>A0ABT7XQW6</accession>